<gene>
    <name evidence="1" type="ORF">K7X08_000111</name>
</gene>
<proteinExistence type="predicted"/>
<keyword evidence="2" id="KW-1185">Reference proteome</keyword>
<accession>A0A9Q1M629</accession>
<sequence length="237" mass="26194">MQMSMHVAARMQMSIWPGNNNADVNADVLKPHNADVKASQCLWIMRFAAVSASLQMLMQQQDVNAAAAAMQMSMQQQQHQCRCQCISSNPDVLKPHNADVKASQCTGLCSMLMQQQDVNVAAAAMQIAVVSASLQMLMQRDVNAKNADVNAWQRRKNADMLMQQQDVNAKKKNADVNAKKKNKECRCQCSRSNADVLKPHNADVKASQCTGLCSMLMQQQDVNAKKKKNADVNALQE</sequence>
<protein>
    <submittedName>
        <fullName evidence="1">Uncharacterized protein</fullName>
    </submittedName>
</protein>
<evidence type="ECO:0000313" key="2">
    <source>
        <dbReference type="Proteomes" id="UP001152561"/>
    </source>
</evidence>
<dbReference type="Proteomes" id="UP001152561">
    <property type="component" value="Unassembled WGS sequence"/>
</dbReference>
<comment type="caution">
    <text evidence="1">The sequence shown here is derived from an EMBL/GenBank/DDBJ whole genome shotgun (WGS) entry which is preliminary data.</text>
</comment>
<evidence type="ECO:0000313" key="1">
    <source>
        <dbReference type="EMBL" id="KAJ8550741.1"/>
    </source>
</evidence>
<dbReference type="EMBL" id="JAJAGQ010000010">
    <property type="protein sequence ID" value="KAJ8550741.1"/>
    <property type="molecule type" value="Genomic_DNA"/>
</dbReference>
<dbReference type="AlphaFoldDB" id="A0A9Q1M629"/>
<reference evidence="2" key="1">
    <citation type="journal article" date="2023" name="Proc. Natl. Acad. Sci. U.S.A.">
        <title>Genomic and structural basis for evolution of tropane alkaloid biosynthesis.</title>
        <authorList>
            <person name="Wanga Y.-J."/>
            <person name="Taina T."/>
            <person name="Yua J.-Y."/>
            <person name="Lia J."/>
            <person name="Xua B."/>
            <person name="Chenc J."/>
            <person name="D'Auriad J.C."/>
            <person name="Huanga J.-P."/>
            <person name="Huanga S.-X."/>
        </authorList>
    </citation>
    <scope>NUCLEOTIDE SEQUENCE [LARGE SCALE GENOMIC DNA]</scope>
    <source>
        <strain evidence="2">cv. KIB-2019</strain>
    </source>
</reference>
<organism evidence="1 2">
    <name type="scientific">Anisodus acutangulus</name>
    <dbReference type="NCBI Taxonomy" id="402998"/>
    <lineage>
        <taxon>Eukaryota</taxon>
        <taxon>Viridiplantae</taxon>
        <taxon>Streptophyta</taxon>
        <taxon>Embryophyta</taxon>
        <taxon>Tracheophyta</taxon>
        <taxon>Spermatophyta</taxon>
        <taxon>Magnoliopsida</taxon>
        <taxon>eudicotyledons</taxon>
        <taxon>Gunneridae</taxon>
        <taxon>Pentapetalae</taxon>
        <taxon>asterids</taxon>
        <taxon>lamiids</taxon>
        <taxon>Solanales</taxon>
        <taxon>Solanaceae</taxon>
        <taxon>Solanoideae</taxon>
        <taxon>Hyoscyameae</taxon>
        <taxon>Anisodus</taxon>
    </lineage>
</organism>
<name>A0A9Q1M629_9SOLA</name>